<dbReference type="SUPFAM" id="SSF81383">
    <property type="entry name" value="F-box domain"/>
    <property type="match status" value="1"/>
</dbReference>
<feature type="domain" description="F-box" evidence="2">
    <location>
        <begin position="37"/>
        <end position="78"/>
    </location>
</feature>
<evidence type="ECO:0000313" key="3">
    <source>
        <dbReference type="Proteomes" id="UP000818029"/>
    </source>
</evidence>
<dbReference type="PANTHER" id="PTHR38926:SF81">
    <property type="entry name" value="F-BOX DOMAIN-CONTAINING PROTEIN"/>
    <property type="match status" value="1"/>
</dbReference>
<dbReference type="RefSeq" id="XP_016716556.2">
    <property type="nucleotide sequence ID" value="XM_016861067.2"/>
</dbReference>
<proteinExistence type="predicted"/>
<dbReference type="InterPro" id="IPR032675">
    <property type="entry name" value="LRR_dom_sf"/>
</dbReference>
<dbReference type="Proteomes" id="UP000818029">
    <property type="component" value="Chromosome A12"/>
</dbReference>
<dbReference type="SUPFAM" id="SSF52047">
    <property type="entry name" value="RNI-like"/>
    <property type="match status" value="1"/>
</dbReference>
<dbReference type="InterPro" id="IPR001810">
    <property type="entry name" value="F-box_dom"/>
</dbReference>
<feature type="region of interest" description="Disordered" evidence="1">
    <location>
        <begin position="285"/>
        <end position="306"/>
    </location>
</feature>
<dbReference type="GeneID" id="107929591"/>
<dbReference type="PaxDb" id="3635-A0A1U8LPN7"/>
<dbReference type="STRING" id="3635.A0A1U8LPN7"/>
<sequence>MEMEMAEGEFPGSYRERKSKRNGKKMMYNSNGEWGKWEDLNPEILALILVRIPAEERVATASLVCKSWMSCVLGPFCWSDIDIQDWCRRRHLAVEYVDSAVRKLVRRSKGTFRRLSAFRLGDSGFAFAANCGRCLKVLEIPMSEVNDKIVAKFAESLVNLSVMDISYCLKITHVGIEVFGKNCKSLTQLKRNMPPQELERLSSTSKVNELEAMVIADTMPLLQHLQLGFGCFGDTGLGAILAKCKALTHLDIQGCWNVKLEGELEDRCLQLPAFKSPWVYDLFTDNDEQDDENEDDEYSSSDSEQKILFLL</sequence>
<evidence type="ECO:0000256" key="1">
    <source>
        <dbReference type="SAM" id="MobiDB-lite"/>
    </source>
</evidence>
<reference evidence="3" key="1">
    <citation type="journal article" date="2020" name="Nat. Genet.">
        <title>Genomic diversifications of five Gossypium allopolyploid species and their impact on cotton improvement.</title>
        <authorList>
            <person name="Chen Z.J."/>
            <person name="Sreedasyam A."/>
            <person name="Ando A."/>
            <person name="Song Q."/>
            <person name="De Santiago L.M."/>
            <person name="Hulse-Kemp A.M."/>
            <person name="Ding M."/>
            <person name="Ye W."/>
            <person name="Kirkbride R.C."/>
            <person name="Jenkins J."/>
            <person name="Plott C."/>
            <person name="Lovell J."/>
            <person name="Lin Y.M."/>
            <person name="Vaughn R."/>
            <person name="Liu B."/>
            <person name="Simpson S."/>
            <person name="Scheffler B.E."/>
            <person name="Wen L."/>
            <person name="Saski C.A."/>
            <person name="Grover C.E."/>
            <person name="Hu G."/>
            <person name="Conover J.L."/>
            <person name="Carlson J.W."/>
            <person name="Shu S."/>
            <person name="Boston L.B."/>
            <person name="Williams M."/>
            <person name="Peterson D.G."/>
            <person name="McGee K."/>
            <person name="Jones D.C."/>
            <person name="Wendel J.F."/>
            <person name="Stelly D.M."/>
            <person name="Grimwood J."/>
            <person name="Schmutz J."/>
        </authorList>
    </citation>
    <scope>NUCLEOTIDE SEQUENCE [LARGE SCALE GENOMIC DNA]</scope>
    <source>
        <strain evidence="3">cv. TM-1</strain>
    </source>
</reference>
<name>A0A1U8LPN7_GOSHI</name>
<organism evidence="3 4">
    <name type="scientific">Gossypium hirsutum</name>
    <name type="common">Upland cotton</name>
    <name type="synonym">Gossypium mexicanum</name>
    <dbReference type="NCBI Taxonomy" id="3635"/>
    <lineage>
        <taxon>Eukaryota</taxon>
        <taxon>Viridiplantae</taxon>
        <taxon>Streptophyta</taxon>
        <taxon>Embryophyta</taxon>
        <taxon>Tracheophyta</taxon>
        <taxon>Spermatophyta</taxon>
        <taxon>Magnoliopsida</taxon>
        <taxon>eudicotyledons</taxon>
        <taxon>Gunneridae</taxon>
        <taxon>Pentapetalae</taxon>
        <taxon>rosids</taxon>
        <taxon>malvids</taxon>
        <taxon>Malvales</taxon>
        <taxon>Malvaceae</taxon>
        <taxon>Malvoideae</taxon>
        <taxon>Gossypium</taxon>
    </lineage>
</organism>
<dbReference type="Gene3D" id="1.20.1280.50">
    <property type="match status" value="1"/>
</dbReference>
<accession>A0A1U8LPN7</accession>
<gene>
    <name evidence="4" type="primary">LOC107929591</name>
</gene>
<reference evidence="4" key="2">
    <citation type="submission" date="2025-08" db="UniProtKB">
        <authorList>
            <consortium name="RefSeq"/>
        </authorList>
    </citation>
    <scope>IDENTIFICATION</scope>
</reference>
<keyword evidence="3" id="KW-1185">Reference proteome</keyword>
<dbReference type="Gene3D" id="3.80.10.10">
    <property type="entry name" value="Ribonuclease Inhibitor"/>
    <property type="match status" value="1"/>
</dbReference>
<dbReference type="AlphaFoldDB" id="A0A1U8LPN7"/>
<dbReference type="KEGG" id="ghi:107929591"/>
<evidence type="ECO:0000259" key="2">
    <source>
        <dbReference type="Pfam" id="PF00646"/>
    </source>
</evidence>
<protein>
    <submittedName>
        <fullName evidence="4">F-box protein FBW2</fullName>
    </submittedName>
</protein>
<feature type="compositionally biased region" description="Acidic residues" evidence="1">
    <location>
        <begin position="285"/>
        <end position="299"/>
    </location>
</feature>
<dbReference type="InterPro" id="IPR036047">
    <property type="entry name" value="F-box-like_dom_sf"/>
</dbReference>
<dbReference type="PANTHER" id="PTHR38926">
    <property type="entry name" value="F-BOX DOMAIN CONTAINING PROTEIN, EXPRESSED"/>
    <property type="match status" value="1"/>
</dbReference>
<dbReference type="Pfam" id="PF00646">
    <property type="entry name" value="F-box"/>
    <property type="match status" value="1"/>
</dbReference>
<evidence type="ECO:0000313" key="4">
    <source>
        <dbReference type="RefSeq" id="XP_016716556.2"/>
    </source>
</evidence>